<dbReference type="Gene3D" id="3.30.450.40">
    <property type="match status" value="1"/>
</dbReference>
<dbReference type="Pfam" id="PF09339">
    <property type="entry name" value="HTH_IclR"/>
    <property type="match status" value="1"/>
</dbReference>
<dbReference type="PROSITE" id="PS51078">
    <property type="entry name" value="ICLR_ED"/>
    <property type="match status" value="1"/>
</dbReference>
<name>A0ABM9UFQ2_9RHOB</name>
<dbReference type="InterPro" id="IPR005471">
    <property type="entry name" value="Tscrpt_reg_IclR_N"/>
</dbReference>
<dbReference type="InterPro" id="IPR014757">
    <property type="entry name" value="Tscrpt_reg_IclR_C"/>
</dbReference>
<evidence type="ECO:0000259" key="4">
    <source>
        <dbReference type="PROSITE" id="PS51077"/>
    </source>
</evidence>
<dbReference type="SUPFAM" id="SSF46785">
    <property type="entry name" value="Winged helix' DNA-binding domain"/>
    <property type="match status" value="1"/>
</dbReference>
<dbReference type="Pfam" id="PF01614">
    <property type="entry name" value="IclR_C"/>
    <property type="match status" value="1"/>
</dbReference>
<dbReference type="SMART" id="SM00346">
    <property type="entry name" value="HTH_ICLR"/>
    <property type="match status" value="1"/>
</dbReference>
<dbReference type="InterPro" id="IPR029016">
    <property type="entry name" value="GAF-like_dom_sf"/>
</dbReference>
<evidence type="ECO:0000256" key="1">
    <source>
        <dbReference type="ARBA" id="ARBA00023015"/>
    </source>
</evidence>
<feature type="domain" description="IclR-ED" evidence="5">
    <location>
        <begin position="72"/>
        <end position="256"/>
    </location>
</feature>
<gene>
    <name evidence="6" type="primary">iclR_3</name>
    <name evidence="6" type="ORF">TL5118_02865</name>
</gene>
<dbReference type="EMBL" id="CYSB01000036">
    <property type="protein sequence ID" value="CUH68906.1"/>
    <property type="molecule type" value="Genomic_DNA"/>
</dbReference>
<evidence type="ECO:0000256" key="3">
    <source>
        <dbReference type="ARBA" id="ARBA00023163"/>
    </source>
</evidence>
<feature type="domain" description="HTH iclR-type" evidence="4">
    <location>
        <begin position="11"/>
        <end position="71"/>
    </location>
</feature>
<protein>
    <submittedName>
        <fullName evidence="6">Acetate operon repressor</fullName>
    </submittedName>
</protein>
<dbReference type="PANTHER" id="PTHR30136:SF35">
    <property type="entry name" value="HTH-TYPE TRANSCRIPTIONAL REGULATOR RV1719"/>
    <property type="match status" value="1"/>
</dbReference>
<keyword evidence="2" id="KW-0238">DNA-binding</keyword>
<dbReference type="InterPro" id="IPR036390">
    <property type="entry name" value="WH_DNA-bd_sf"/>
</dbReference>
<dbReference type="InterPro" id="IPR050707">
    <property type="entry name" value="HTH_MetabolicPath_Reg"/>
</dbReference>
<evidence type="ECO:0000313" key="7">
    <source>
        <dbReference type="Proteomes" id="UP000051086"/>
    </source>
</evidence>
<dbReference type="SUPFAM" id="SSF55781">
    <property type="entry name" value="GAF domain-like"/>
    <property type="match status" value="1"/>
</dbReference>
<dbReference type="Gene3D" id="1.10.10.10">
    <property type="entry name" value="Winged helix-like DNA-binding domain superfamily/Winged helix DNA-binding domain"/>
    <property type="match status" value="1"/>
</dbReference>
<evidence type="ECO:0000259" key="5">
    <source>
        <dbReference type="PROSITE" id="PS51078"/>
    </source>
</evidence>
<organism evidence="6 7">
    <name type="scientific">Thalassovita autumnalis</name>
    <dbReference type="NCBI Taxonomy" id="2072972"/>
    <lineage>
        <taxon>Bacteria</taxon>
        <taxon>Pseudomonadati</taxon>
        <taxon>Pseudomonadota</taxon>
        <taxon>Alphaproteobacteria</taxon>
        <taxon>Rhodobacterales</taxon>
        <taxon>Roseobacteraceae</taxon>
        <taxon>Thalassovita</taxon>
    </lineage>
</organism>
<reference evidence="6 7" key="1">
    <citation type="submission" date="2015-09" db="EMBL/GenBank/DDBJ databases">
        <authorList>
            <person name="Rodrigo-Torres L."/>
            <person name="Arahal D.R."/>
        </authorList>
    </citation>
    <scope>NUCLEOTIDE SEQUENCE [LARGE SCALE GENOMIC DNA]</scope>
    <source>
        <strain evidence="6 7">CECT 5118</strain>
    </source>
</reference>
<comment type="caution">
    <text evidence="6">The sequence shown here is derived from an EMBL/GenBank/DDBJ whole genome shotgun (WGS) entry which is preliminary data.</text>
</comment>
<keyword evidence="3" id="KW-0804">Transcription</keyword>
<dbReference type="InterPro" id="IPR036388">
    <property type="entry name" value="WH-like_DNA-bd_sf"/>
</dbReference>
<proteinExistence type="predicted"/>
<evidence type="ECO:0000256" key="2">
    <source>
        <dbReference type="ARBA" id="ARBA00023125"/>
    </source>
</evidence>
<keyword evidence="7" id="KW-1185">Reference proteome</keyword>
<evidence type="ECO:0000313" key="6">
    <source>
        <dbReference type="EMBL" id="CUH68906.1"/>
    </source>
</evidence>
<dbReference type="PANTHER" id="PTHR30136">
    <property type="entry name" value="HELIX-TURN-HELIX TRANSCRIPTIONAL REGULATOR, ICLR FAMILY"/>
    <property type="match status" value="1"/>
</dbReference>
<dbReference type="Proteomes" id="UP000051086">
    <property type="component" value="Unassembled WGS sequence"/>
</dbReference>
<accession>A0ABM9UFQ2</accession>
<dbReference type="PROSITE" id="PS51077">
    <property type="entry name" value="HTH_ICLR"/>
    <property type="match status" value="1"/>
</dbReference>
<sequence length="259" mass="27995">MSKSPSRSEGPMVLPRAFALLRLLADTQQGLTLSAIATSLDVPKSSLSSTLKALTDQGFLSRKGTLYYLGGEAYALASTILAGRTIRQIARPYLQQTMALTGETVLLAQLDEDEKHVTYIDTVESGKSIRFSAPIAARRGLFCSAPGHVFLAHMGDRQREAYYRDIRLEKMTAATPTDRIELERIVNDTRNQGVSVTMGVYSEDAAGFAAPIYNSDGNLVAAVTIGMPLARAAREPEKYAEAARKAGNDISKVLGYSEG</sequence>
<keyword evidence="1" id="KW-0805">Transcription regulation</keyword>